<keyword evidence="1" id="KW-0732">Signal</keyword>
<keyword evidence="2" id="KW-0449">Lipoprotein</keyword>
<dbReference type="NCBIfam" id="NF033782">
    <property type="entry name" value="lipoprot_Omp28"/>
    <property type="match status" value="1"/>
</dbReference>
<name>A0A929WZC0_9BACT</name>
<dbReference type="Proteomes" id="UP000704068">
    <property type="component" value="Unassembled WGS sequence"/>
</dbReference>
<feature type="chain" id="PRO_5037993410" evidence="1">
    <location>
        <begin position="18"/>
        <end position="261"/>
    </location>
</feature>
<evidence type="ECO:0000313" key="3">
    <source>
        <dbReference type="Proteomes" id="UP000704068"/>
    </source>
</evidence>
<evidence type="ECO:0000256" key="1">
    <source>
        <dbReference type="SAM" id="SignalP"/>
    </source>
</evidence>
<dbReference type="InterPro" id="IPR021615">
    <property type="entry name" value="Omp28"/>
</dbReference>
<dbReference type="Gene3D" id="2.60.40.10">
    <property type="entry name" value="Immunoglobulins"/>
    <property type="match status" value="1"/>
</dbReference>
<dbReference type="AlphaFoldDB" id="A0A929WZC0"/>
<gene>
    <name evidence="2" type="ORF">HXK21_05745</name>
</gene>
<sequence length="261" mass="28904">MKIKNFLLLSLAAVAFAACDNISESERYGKDPVDVQKAKNVLIEDFTGQKCINCPKATDVIHELQGLYGEDHVIAVAIHGGALSLPETNPKGLATEQGKAYHEHWNVTTWPKGKIDRGENLEFTSWSAEVVKRLQMKPIVDLDLSGTTYDATSRKLNVAVKMTGNEAVEGKLQIWLIEDNIVLPQQMPDGSLNKNYVHNHVFRASVNDPYGTPVMVAKAASETKQFDYTLAEKYKPENMSVVAFVYNDAGGVLQVIKKKIQ</sequence>
<dbReference type="RefSeq" id="WP_303764015.1">
    <property type="nucleotide sequence ID" value="NZ_JABZGR010000015.1"/>
</dbReference>
<organism evidence="2 3">
    <name type="scientific">Alloprevotella tannerae</name>
    <dbReference type="NCBI Taxonomy" id="76122"/>
    <lineage>
        <taxon>Bacteria</taxon>
        <taxon>Pseudomonadati</taxon>
        <taxon>Bacteroidota</taxon>
        <taxon>Bacteroidia</taxon>
        <taxon>Bacteroidales</taxon>
        <taxon>Prevotellaceae</taxon>
        <taxon>Alloprevotella</taxon>
    </lineage>
</organism>
<dbReference type="PROSITE" id="PS51257">
    <property type="entry name" value="PROKAR_LIPOPROTEIN"/>
    <property type="match status" value="1"/>
</dbReference>
<reference evidence="2" key="1">
    <citation type="submission" date="2020-04" db="EMBL/GenBank/DDBJ databases">
        <title>Deep metagenomics examines the oral microbiome during advanced dental caries in children, revealing novel taxa and co-occurrences with host molecules.</title>
        <authorList>
            <person name="Baker J.L."/>
            <person name="Morton J.T."/>
            <person name="Dinis M."/>
            <person name="Alvarez R."/>
            <person name="Tran N.C."/>
            <person name="Knight R."/>
            <person name="Edlund A."/>
        </authorList>
    </citation>
    <scope>NUCLEOTIDE SEQUENCE</scope>
    <source>
        <strain evidence="2">JCVI_34_bin.1</strain>
    </source>
</reference>
<feature type="signal peptide" evidence="1">
    <location>
        <begin position="1"/>
        <end position="17"/>
    </location>
</feature>
<accession>A0A929WZC0</accession>
<dbReference type="InterPro" id="IPR013783">
    <property type="entry name" value="Ig-like_fold"/>
</dbReference>
<proteinExistence type="predicted"/>
<evidence type="ECO:0000313" key="2">
    <source>
        <dbReference type="EMBL" id="MBF0970527.1"/>
    </source>
</evidence>
<comment type="caution">
    <text evidence="2">The sequence shown here is derived from an EMBL/GenBank/DDBJ whole genome shotgun (WGS) entry which is preliminary data.</text>
</comment>
<protein>
    <submittedName>
        <fullName evidence="2">Omp28 family outer membrane lipoprotein</fullName>
    </submittedName>
</protein>
<dbReference type="EMBL" id="JABZGR010000015">
    <property type="protein sequence ID" value="MBF0970527.1"/>
    <property type="molecule type" value="Genomic_DNA"/>
</dbReference>
<dbReference type="Pfam" id="PF11551">
    <property type="entry name" value="Omp28"/>
    <property type="match status" value="1"/>
</dbReference>